<evidence type="ECO:0000256" key="1">
    <source>
        <dbReference type="ARBA" id="ARBA00022679"/>
    </source>
</evidence>
<evidence type="ECO:0000259" key="5">
    <source>
        <dbReference type="PROSITE" id="PS50146"/>
    </source>
</evidence>
<dbReference type="InterPro" id="IPR017438">
    <property type="entry name" value="ATP-NAD_kinase_N"/>
</dbReference>
<dbReference type="SUPFAM" id="SSF111331">
    <property type="entry name" value="NAD kinase/diacylglycerol kinase-like"/>
    <property type="match status" value="1"/>
</dbReference>
<evidence type="ECO:0000313" key="8">
    <source>
        <dbReference type="Proteomes" id="UP000254518"/>
    </source>
</evidence>
<dbReference type="InterPro" id="IPR050187">
    <property type="entry name" value="Lipid_Phosphate_FormReg"/>
</dbReference>
<proteinExistence type="predicted"/>
<dbReference type="Proteomes" id="UP000254518">
    <property type="component" value="Unassembled WGS sequence"/>
</dbReference>
<dbReference type="Gene3D" id="3.40.50.10330">
    <property type="entry name" value="Probable inorganic polyphosphate/atp-NAD kinase, domain 1"/>
    <property type="match status" value="1"/>
</dbReference>
<dbReference type="GO" id="GO:0016301">
    <property type="term" value="F:kinase activity"/>
    <property type="evidence" value="ECO:0007669"/>
    <property type="project" value="UniProtKB-KW"/>
</dbReference>
<reference evidence="7 9" key="1">
    <citation type="journal article" date="2015" name="Stand. Genomic Sci.">
        <title>Genomic Encyclopedia of Bacterial and Archaeal Type Strains, Phase III: the genomes of soil and plant-associated and newly described type strains.</title>
        <authorList>
            <person name="Whitman W.B."/>
            <person name="Woyke T."/>
            <person name="Klenk H.P."/>
            <person name="Zhou Y."/>
            <person name="Lilburn T.G."/>
            <person name="Beck B.J."/>
            <person name="De Vos P."/>
            <person name="Vandamme P."/>
            <person name="Eisen J.A."/>
            <person name="Garrity G."/>
            <person name="Hugenholtz P."/>
            <person name="Kyrpides N.C."/>
        </authorList>
    </citation>
    <scope>NUCLEOTIDE SEQUENCE [LARGE SCALE GENOMIC DNA]</scope>
    <source>
        <strain evidence="7 9">CGMCC 1.5380</strain>
    </source>
</reference>
<gene>
    <name evidence="6" type="ORF">DFR66_1135</name>
    <name evidence="7" type="ORF">IQ02_02307</name>
</gene>
<dbReference type="EMBL" id="QQBA01000013">
    <property type="protein sequence ID" value="RDI51395.1"/>
    <property type="molecule type" value="Genomic_DNA"/>
</dbReference>
<keyword evidence="3 7" id="KW-0418">Kinase</keyword>
<feature type="domain" description="DAGKc" evidence="5">
    <location>
        <begin position="1"/>
        <end position="130"/>
    </location>
</feature>
<reference evidence="6 8" key="2">
    <citation type="submission" date="2018-07" db="EMBL/GenBank/DDBJ databases">
        <title>Genomic Encyclopedia of Type Strains, Phase IV (KMG-IV): sequencing the most valuable type-strain genomes for metagenomic binning, comparative biology and taxonomic classification.</title>
        <authorList>
            <person name="Goeker M."/>
        </authorList>
    </citation>
    <scope>NUCLEOTIDE SEQUENCE [LARGE SCALE GENOMIC DNA]</scope>
    <source>
        <strain evidence="6 8">DSM 19728</strain>
    </source>
</reference>
<keyword evidence="4" id="KW-0067">ATP-binding</keyword>
<dbReference type="PANTHER" id="PTHR12358:SF54">
    <property type="entry name" value="SPHINGOSINE KINASE RELATED PROTEIN"/>
    <property type="match status" value="1"/>
</dbReference>
<dbReference type="RefSeq" id="WP_114754977.1">
    <property type="nucleotide sequence ID" value="NZ_QQBA01000013.1"/>
</dbReference>
<dbReference type="AlphaFoldDB" id="A0A562PL64"/>
<evidence type="ECO:0000313" key="6">
    <source>
        <dbReference type="EMBL" id="RDI51395.1"/>
    </source>
</evidence>
<dbReference type="SMART" id="SM00046">
    <property type="entry name" value="DAGKc"/>
    <property type="match status" value="1"/>
</dbReference>
<organism evidence="7 9">
    <name type="scientific">Flavobacterium glaciei</name>
    <dbReference type="NCBI Taxonomy" id="386300"/>
    <lineage>
        <taxon>Bacteria</taxon>
        <taxon>Pseudomonadati</taxon>
        <taxon>Bacteroidota</taxon>
        <taxon>Flavobacteriia</taxon>
        <taxon>Flavobacteriales</taxon>
        <taxon>Flavobacteriaceae</taxon>
        <taxon>Flavobacterium</taxon>
    </lineage>
</organism>
<sequence length="292" mass="31675">MKKNILLVVNPISGDVDKLELIDATTIFAGNQNLNLVIYNTSGTSDIENIKALYNTYLPERIIVAGGDGTIKMVAEAMETHDVVIGILPAGSANGLAVDLNLPTTTEENLEIAFLNDYMEIDMISINGKKSIHLSDLGVNAELIKNYESGSIRGKWGYALQTVSTLIDLDDPFIATITGDFPTIECEARMIVIANSQKYGTGVSINPNGVMDDGKFELVILKNMDLLVLGKIITGNMPVDNIDVEIISTNKAVVTTNIPVSFQIDGEYCGKETKLDIHILPKQMKVAVSKIK</sequence>
<dbReference type="PROSITE" id="PS50146">
    <property type="entry name" value="DAGK"/>
    <property type="match status" value="1"/>
</dbReference>
<dbReference type="Pfam" id="PF19279">
    <property type="entry name" value="YegS_C"/>
    <property type="match status" value="1"/>
</dbReference>
<evidence type="ECO:0000256" key="2">
    <source>
        <dbReference type="ARBA" id="ARBA00022741"/>
    </source>
</evidence>
<dbReference type="InterPro" id="IPR016064">
    <property type="entry name" value="NAD/diacylglycerol_kinase_sf"/>
</dbReference>
<dbReference type="Gene3D" id="2.60.200.40">
    <property type="match status" value="1"/>
</dbReference>
<protein>
    <submittedName>
        <fullName evidence="7">Diacylglycerol kinase family enzyme</fullName>
    </submittedName>
</protein>
<accession>A0A562PL64</accession>
<evidence type="ECO:0000313" key="7">
    <source>
        <dbReference type="EMBL" id="TWI45118.1"/>
    </source>
</evidence>
<name>A0A562PL64_9FLAO</name>
<keyword evidence="8" id="KW-1185">Reference proteome</keyword>
<keyword evidence="1" id="KW-0808">Transferase</keyword>
<dbReference type="OrthoDB" id="9786026at2"/>
<dbReference type="EMBL" id="VLKX01000013">
    <property type="protein sequence ID" value="TWI45118.1"/>
    <property type="molecule type" value="Genomic_DNA"/>
</dbReference>
<keyword evidence="2" id="KW-0547">Nucleotide-binding</keyword>
<dbReference type="GO" id="GO:0005524">
    <property type="term" value="F:ATP binding"/>
    <property type="evidence" value="ECO:0007669"/>
    <property type="project" value="UniProtKB-KW"/>
</dbReference>
<evidence type="ECO:0000256" key="3">
    <source>
        <dbReference type="ARBA" id="ARBA00022777"/>
    </source>
</evidence>
<dbReference type="InterPro" id="IPR045540">
    <property type="entry name" value="YegS/DAGK_C"/>
</dbReference>
<dbReference type="PANTHER" id="PTHR12358">
    <property type="entry name" value="SPHINGOSINE KINASE"/>
    <property type="match status" value="1"/>
</dbReference>
<evidence type="ECO:0000313" key="9">
    <source>
        <dbReference type="Proteomes" id="UP000321392"/>
    </source>
</evidence>
<dbReference type="InterPro" id="IPR001206">
    <property type="entry name" value="Diacylglycerol_kinase_cat_dom"/>
</dbReference>
<reference evidence="7" key="3">
    <citation type="submission" date="2019-07" db="EMBL/GenBank/DDBJ databases">
        <authorList>
            <person name="Whitman W."/>
            <person name="Huntemann M."/>
            <person name="Clum A."/>
            <person name="Pillay M."/>
            <person name="Palaniappan K."/>
            <person name="Varghese N."/>
            <person name="Mikhailova N."/>
            <person name="Stamatis D."/>
            <person name="Reddy T."/>
            <person name="Daum C."/>
            <person name="Shapiro N."/>
            <person name="Ivanova N."/>
            <person name="Kyrpides N."/>
            <person name="Woyke T."/>
        </authorList>
    </citation>
    <scope>NUCLEOTIDE SEQUENCE</scope>
    <source>
        <strain evidence="7">CGMCC 1.5380</strain>
    </source>
</reference>
<comment type="caution">
    <text evidence="7">The sequence shown here is derived from an EMBL/GenBank/DDBJ whole genome shotgun (WGS) entry which is preliminary data.</text>
</comment>
<dbReference type="Proteomes" id="UP000321392">
    <property type="component" value="Unassembled WGS sequence"/>
</dbReference>
<evidence type="ECO:0000256" key="4">
    <source>
        <dbReference type="ARBA" id="ARBA00022840"/>
    </source>
</evidence>
<dbReference type="Pfam" id="PF00781">
    <property type="entry name" value="DAGK_cat"/>
    <property type="match status" value="1"/>
</dbReference>